<dbReference type="Proteomes" id="UP000176770">
    <property type="component" value="Unassembled WGS sequence"/>
</dbReference>
<dbReference type="InterPro" id="IPR011051">
    <property type="entry name" value="RmlC_Cupin_sf"/>
</dbReference>
<comment type="caution">
    <text evidence="2">The sequence shown here is derived from an EMBL/GenBank/DDBJ whole genome shotgun (WGS) entry which is preliminary data.</text>
</comment>
<gene>
    <name evidence="2" type="ORF">A3F94_00095</name>
</gene>
<dbReference type="GO" id="GO:0008830">
    <property type="term" value="F:dTDP-4-dehydrorhamnose 3,5-epimerase activity"/>
    <property type="evidence" value="ECO:0007669"/>
    <property type="project" value="InterPro"/>
</dbReference>
<evidence type="ECO:0008006" key="4">
    <source>
        <dbReference type="Google" id="ProtNLM"/>
    </source>
</evidence>
<dbReference type="STRING" id="1802165.A3F94_00095"/>
<sequence>MKSYQEIDTPINGVKILLNKVASDNRGHFLDLAETDNPLFKDVKHLHASIATTKHIARGEHYHYKLTENFYVLNGTSLFIMHDFNEDSPTYGKTYALILGDGKEKPNTNLETYYIGEGQLAQISISPKIYHAFWPLTDDDAVIFVTGNTGYDAQDYGKPKIEEIPGAVEILKQHGIT</sequence>
<organism evidence="2 3">
    <name type="scientific">Candidatus Spechtbacteria bacterium RIFCSPLOWO2_12_FULL_38_22</name>
    <dbReference type="NCBI Taxonomy" id="1802165"/>
    <lineage>
        <taxon>Bacteria</taxon>
        <taxon>Candidatus Spechtiibacteriota</taxon>
    </lineage>
</organism>
<proteinExistence type="predicted"/>
<name>A0A1G2HGK0_9BACT</name>
<reference evidence="2 3" key="1">
    <citation type="journal article" date="2016" name="Nat. Commun.">
        <title>Thousands of microbial genomes shed light on interconnected biogeochemical processes in an aquifer system.</title>
        <authorList>
            <person name="Anantharaman K."/>
            <person name="Brown C.T."/>
            <person name="Hug L.A."/>
            <person name="Sharon I."/>
            <person name="Castelle C.J."/>
            <person name="Probst A.J."/>
            <person name="Thomas B.C."/>
            <person name="Singh A."/>
            <person name="Wilkins M.J."/>
            <person name="Karaoz U."/>
            <person name="Brodie E.L."/>
            <person name="Williams K.H."/>
            <person name="Hubbard S.S."/>
            <person name="Banfield J.F."/>
        </authorList>
    </citation>
    <scope>NUCLEOTIDE SEQUENCE [LARGE SCALE GENOMIC DNA]</scope>
</reference>
<dbReference type="InterPro" id="IPR014710">
    <property type="entry name" value="RmlC-like_jellyroll"/>
</dbReference>
<feature type="site" description="Participates in a stacking interaction with the thymidine ring of dTDP-4-oxo-6-deoxyglucose" evidence="1">
    <location>
        <position position="151"/>
    </location>
</feature>
<evidence type="ECO:0000256" key="1">
    <source>
        <dbReference type="PIRSR" id="PIRSR600888-3"/>
    </source>
</evidence>
<dbReference type="SUPFAM" id="SSF51182">
    <property type="entry name" value="RmlC-like cupins"/>
    <property type="match status" value="1"/>
</dbReference>
<protein>
    <recommendedName>
        <fullName evidence="4">dTDP-4-dehydrorhamnose 3,5-epimerase</fullName>
    </recommendedName>
</protein>
<dbReference type="EMBL" id="MHOK01000020">
    <property type="protein sequence ID" value="OGZ61622.1"/>
    <property type="molecule type" value="Genomic_DNA"/>
</dbReference>
<dbReference type="Pfam" id="PF00908">
    <property type="entry name" value="dTDP_sugar_isom"/>
    <property type="match status" value="1"/>
</dbReference>
<accession>A0A1G2HGK0</accession>
<dbReference type="AlphaFoldDB" id="A0A1G2HGK0"/>
<dbReference type="Gene3D" id="2.60.120.10">
    <property type="entry name" value="Jelly Rolls"/>
    <property type="match status" value="1"/>
</dbReference>
<dbReference type="InterPro" id="IPR000888">
    <property type="entry name" value="RmlC-like"/>
</dbReference>
<evidence type="ECO:0000313" key="3">
    <source>
        <dbReference type="Proteomes" id="UP000176770"/>
    </source>
</evidence>
<evidence type="ECO:0000313" key="2">
    <source>
        <dbReference type="EMBL" id="OGZ61622.1"/>
    </source>
</evidence>